<comment type="caution">
    <text evidence="1">The sequence shown here is derived from an EMBL/GenBank/DDBJ whole genome shotgun (WGS) entry which is preliminary data.</text>
</comment>
<dbReference type="EMBL" id="PVZG01000004">
    <property type="protein sequence ID" value="PRY30453.1"/>
    <property type="molecule type" value="Genomic_DNA"/>
</dbReference>
<dbReference type="PANTHER" id="PTHR36220:SF1">
    <property type="entry name" value="GAMMA TUBULIN COMPLEX COMPONENT C-TERMINAL DOMAIN-CONTAINING PROTEIN"/>
    <property type="match status" value="1"/>
</dbReference>
<dbReference type="Proteomes" id="UP000239209">
    <property type="component" value="Unassembled WGS sequence"/>
</dbReference>
<gene>
    <name evidence="1" type="ORF">CLV70_1045</name>
</gene>
<accession>A0A2T0SAW1</accession>
<sequence length="293" mass="29162">MHYFRGALNLLLQSGTPIPGSSENDDQNGYSVAASANHFAVGSPGEAIGAAEFSGVVNVFSSHEMADGLPKLSANLYQDAANVADIAEANDTFGKAVAVAPYRPAGASAAQADSLVVVGVPGEDTSAVDSGMVQRFHVTAPATFTELPPISGTPADGNYLGEDVAVVNTSPAAEGSNTTMFLAAGAPGADVGEALDTGQVRVYPALVNPVGAPVLIDRRTGSLSGEPRAQELIGTSLTAGAKQLWIGTPYGAAEVHGFTWSGLASGGAAPANTWKPGDGGIPAGAAAFGAAIG</sequence>
<evidence type="ECO:0000313" key="2">
    <source>
        <dbReference type="Proteomes" id="UP000239209"/>
    </source>
</evidence>
<dbReference type="AlphaFoldDB" id="A0A2T0SAW1"/>
<name>A0A2T0SAW1_9ACTN</name>
<proteinExistence type="predicted"/>
<evidence type="ECO:0000313" key="1">
    <source>
        <dbReference type="EMBL" id="PRY30453.1"/>
    </source>
</evidence>
<keyword evidence="2" id="KW-1185">Reference proteome</keyword>
<protein>
    <submittedName>
        <fullName evidence="1">Uncharacterized protein</fullName>
    </submittedName>
</protein>
<reference evidence="1 2" key="1">
    <citation type="submission" date="2018-03" db="EMBL/GenBank/DDBJ databases">
        <title>Genomic Encyclopedia of Archaeal and Bacterial Type Strains, Phase II (KMG-II): from individual species to whole genera.</title>
        <authorList>
            <person name="Goeker M."/>
        </authorList>
    </citation>
    <scope>NUCLEOTIDE SEQUENCE [LARGE SCALE GENOMIC DNA]</scope>
    <source>
        <strain evidence="1 2">DSM 45348</strain>
    </source>
</reference>
<dbReference type="PANTHER" id="PTHR36220">
    <property type="entry name" value="UNNAMED PRODUCT"/>
    <property type="match status" value="1"/>
</dbReference>
<organism evidence="1 2">
    <name type="scientific">Pseudosporangium ferrugineum</name>
    <dbReference type="NCBI Taxonomy" id="439699"/>
    <lineage>
        <taxon>Bacteria</taxon>
        <taxon>Bacillati</taxon>
        <taxon>Actinomycetota</taxon>
        <taxon>Actinomycetes</taxon>
        <taxon>Micromonosporales</taxon>
        <taxon>Micromonosporaceae</taxon>
        <taxon>Pseudosporangium</taxon>
    </lineage>
</organism>